<dbReference type="PANTHER" id="PTHR33371:SF19">
    <property type="entry name" value="MCE-FAMILY PROTEIN MCE4A"/>
    <property type="match status" value="1"/>
</dbReference>
<evidence type="ECO:0000313" key="5">
    <source>
        <dbReference type="EMBL" id="BBY38013.1"/>
    </source>
</evidence>
<gene>
    <name evidence="5" type="ORF">MMAN_21470</name>
</gene>
<evidence type="ECO:0000256" key="1">
    <source>
        <dbReference type="SAM" id="MobiDB-lite"/>
    </source>
</evidence>
<dbReference type="NCBIfam" id="TIGR00996">
    <property type="entry name" value="Mtu_fam_mce"/>
    <property type="match status" value="1"/>
</dbReference>
<dbReference type="InterPro" id="IPR052336">
    <property type="entry name" value="MlaD_Phospholipid_Transporter"/>
</dbReference>
<evidence type="ECO:0000259" key="4">
    <source>
        <dbReference type="Pfam" id="PF11887"/>
    </source>
</evidence>
<feature type="domain" description="Mce/MlaD" evidence="3">
    <location>
        <begin position="41"/>
        <end position="118"/>
    </location>
</feature>
<feature type="region of interest" description="Disordered" evidence="1">
    <location>
        <begin position="431"/>
        <end position="461"/>
    </location>
</feature>
<dbReference type="EMBL" id="AP022590">
    <property type="protein sequence ID" value="BBY38013.1"/>
    <property type="molecule type" value="Genomic_DNA"/>
</dbReference>
<feature type="compositionally biased region" description="Basic residues" evidence="1">
    <location>
        <begin position="366"/>
        <end position="378"/>
    </location>
</feature>
<organism evidence="5 6">
    <name type="scientific">Mycobacterium mantenii</name>
    <dbReference type="NCBI Taxonomy" id="560555"/>
    <lineage>
        <taxon>Bacteria</taxon>
        <taxon>Bacillati</taxon>
        <taxon>Actinomycetota</taxon>
        <taxon>Actinomycetes</taxon>
        <taxon>Mycobacteriales</taxon>
        <taxon>Mycobacteriaceae</taxon>
        <taxon>Mycobacterium</taxon>
        <taxon>Mycobacterium avium complex (MAC)</taxon>
    </lineage>
</organism>
<feature type="transmembrane region" description="Helical" evidence="2">
    <location>
        <begin position="12"/>
        <end position="34"/>
    </location>
</feature>
<dbReference type="InterPro" id="IPR005693">
    <property type="entry name" value="Mce"/>
</dbReference>
<accession>A0ABM7JRS7</accession>
<reference evidence="5 6" key="1">
    <citation type="journal article" date="2019" name="Emerg. Microbes Infect.">
        <title>Comprehensive subspecies identification of 175 nontuberculous mycobacteria species based on 7547 genomic profiles.</title>
        <authorList>
            <person name="Matsumoto Y."/>
            <person name="Kinjo T."/>
            <person name="Motooka D."/>
            <person name="Nabeya D."/>
            <person name="Jung N."/>
            <person name="Uechi K."/>
            <person name="Horii T."/>
            <person name="Iida T."/>
            <person name="Fujita J."/>
            <person name="Nakamura S."/>
        </authorList>
    </citation>
    <scope>NUCLEOTIDE SEQUENCE [LARGE SCALE GENOMIC DNA]</scope>
    <source>
        <strain evidence="5 6">JCM 18113</strain>
    </source>
</reference>
<keyword evidence="2" id="KW-0472">Membrane</keyword>
<proteinExistence type="predicted"/>
<dbReference type="InterPro" id="IPR003399">
    <property type="entry name" value="Mce/MlaD"/>
</dbReference>
<name>A0ABM7JRS7_MYCNT</name>
<dbReference type="Pfam" id="PF02470">
    <property type="entry name" value="MlaD"/>
    <property type="match status" value="1"/>
</dbReference>
<keyword evidence="2" id="KW-0812">Transmembrane</keyword>
<sequence length="515" mass="54731">MAAREGIGRIRPAWWTLILIVTLVSFVGVCSALFTGSFDSYVPVTLVSDRSGLVMESGAKVKLRGVQVGRVAAINGGTQSVSLKLDIDPGQIKDIPANVQAQIRATTAFGAKYVDLIYPENPSRQHLAAGAVLRSRNVSTEVNTVFENLVGVLHQVEPAKLNAVLDAVAEGVRGQGERIGKATTDANQVLLALNPRMDTVQKDFQSLTGFSDTYSAAAQNILAVLKAASTTATTITDHTNALDALLLSTIGFTHSGINLLGPNKDNLVRAINLLEPTTNLLMKYNPELTCVLLGGMWILKNGGWEITGGGNGYSVVTDAGLLFGDDPYQYPENLPIVAAKGGPGGETWLRVAAGREQELPRAGPGHQHRLGHRTRHPTQPRYRPPLVDQLLPGYQSGSRTADHPRLASAGYRPGSLSGGATIRRAAVRTGRDTAVSGCSAPTAARPSTPARTLIDEHEESSRARQLAGCHLAPERLHGGLRAGHVRALGRFRATAVPTGENLQGRVHQCDRPGEG</sequence>
<keyword evidence="6" id="KW-1185">Reference proteome</keyword>
<feature type="domain" description="Mammalian cell entry C-terminal" evidence="4">
    <location>
        <begin position="123"/>
        <end position="343"/>
    </location>
</feature>
<evidence type="ECO:0000259" key="3">
    <source>
        <dbReference type="Pfam" id="PF02470"/>
    </source>
</evidence>
<evidence type="ECO:0000313" key="6">
    <source>
        <dbReference type="Proteomes" id="UP000465812"/>
    </source>
</evidence>
<dbReference type="PANTHER" id="PTHR33371">
    <property type="entry name" value="INTERMEMBRANE PHOSPHOLIPID TRANSPORT SYSTEM BINDING PROTEIN MLAD-RELATED"/>
    <property type="match status" value="1"/>
</dbReference>
<feature type="region of interest" description="Disordered" evidence="1">
    <location>
        <begin position="360"/>
        <end position="384"/>
    </location>
</feature>
<evidence type="ECO:0008006" key="7">
    <source>
        <dbReference type="Google" id="ProtNLM"/>
    </source>
</evidence>
<feature type="compositionally biased region" description="Low complexity" evidence="1">
    <location>
        <begin position="439"/>
        <end position="452"/>
    </location>
</feature>
<dbReference type="InterPro" id="IPR024516">
    <property type="entry name" value="Mce_C"/>
</dbReference>
<keyword evidence="2" id="KW-1133">Transmembrane helix</keyword>
<evidence type="ECO:0000256" key="2">
    <source>
        <dbReference type="SAM" id="Phobius"/>
    </source>
</evidence>
<protein>
    <recommendedName>
        <fullName evidence="7">MCE-family protein MCE1A</fullName>
    </recommendedName>
</protein>
<dbReference type="Proteomes" id="UP000465812">
    <property type="component" value="Chromosome"/>
</dbReference>
<dbReference type="Pfam" id="PF11887">
    <property type="entry name" value="Mce4_CUP1"/>
    <property type="match status" value="1"/>
</dbReference>